<evidence type="ECO:0000313" key="3">
    <source>
        <dbReference type="Proteomes" id="UP000630615"/>
    </source>
</evidence>
<sequence>MKYQRPTERRNGFKQFTVGTHAATITKVQNKQAKSGSDMFILFLEGKNEEQGRFFLTFGNDFTQDNMNFLLASIEDNGVEIPDLTFGYNPDTLKFLTRKDVYIRVEEGSYQGQPQVQIKEFLTLEEFENSEEESGFDGFGQEDNFHSSEWQ</sequence>
<dbReference type="RefSeq" id="WP_088271970.1">
    <property type="nucleotide sequence ID" value="NZ_BMKI01000015.1"/>
</dbReference>
<dbReference type="EMBL" id="BMKI01000015">
    <property type="protein sequence ID" value="GGD03341.1"/>
    <property type="molecule type" value="Genomic_DNA"/>
</dbReference>
<evidence type="ECO:0000256" key="1">
    <source>
        <dbReference type="SAM" id="MobiDB-lite"/>
    </source>
</evidence>
<gene>
    <name evidence="2" type="ORF">GCM10011573_36010</name>
</gene>
<evidence type="ECO:0000313" key="2">
    <source>
        <dbReference type="EMBL" id="GGD03341.1"/>
    </source>
</evidence>
<protein>
    <recommendedName>
        <fullName evidence="4">Type III secretion system protein PrgE</fullName>
    </recommendedName>
</protein>
<proteinExistence type="predicted"/>
<accession>A0ABQ1PTI5</accession>
<name>A0ABQ1PTI5_9ENTE</name>
<reference evidence="3" key="1">
    <citation type="journal article" date="2019" name="Int. J. Syst. Evol. Microbiol.">
        <title>The Global Catalogue of Microorganisms (GCM) 10K type strain sequencing project: providing services to taxonomists for standard genome sequencing and annotation.</title>
        <authorList>
            <consortium name="The Broad Institute Genomics Platform"/>
            <consortium name="The Broad Institute Genome Sequencing Center for Infectious Disease"/>
            <person name="Wu L."/>
            <person name="Ma J."/>
        </authorList>
    </citation>
    <scope>NUCLEOTIDE SEQUENCE [LARGE SCALE GENOMIC DNA]</scope>
    <source>
        <strain evidence="3">CGMCC 1.15942</strain>
    </source>
</reference>
<keyword evidence="3" id="KW-1185">Reference proteome</keyword>
<evidence type="ECO:0008006" key="4">
    <source>
        <dbReference type="Google" id="ProtNLM"/>
    </source>
</evidence>
<comment type="caution">
    <text evidence="2">The sequence shown here is derived from an EMBL/GenBank/DDBJ whole genome shotgun (WGS) entry which is preliminary data.</text>
</comment>
<organism evidence="2 3">
    <name type="scientific">Enterococcus wangshanyuanii</name>
    <dbReference type="NCBI Taxonomy" id="2005703"/>
    <lineage>
        <taxon>Bacteria</taxon>
        <taxon>Bacillati</taxon>
        <taxon>Bacillota</taxon>
        <taxon>Bacilli</taxon>
        <taxon>Lactobacillales</taxon>
        <taxon>Enterococcaceae</taxon>
        <taxon>Enterococcus</taxon>
    </lineage>
</organism>
<dbReference type="Proteomes" id="UP000630615">
    <property type="component" value="Unassembled WGS sequence"/>
</dbReference>
<feature type="region of interest" description="Disordered" evidence="1">
    <location>
        <begin position="128"/>
        <end position="151"/>
    </location>
</feature>